<dbReference type="WBParaSite" id="PS1159_v2.g20668.t1">
    <property type="protein sequence ID" value="PS1159_v2.g20668.t1"/>
    <property type="gene ID" value="PS1159_v2.g20668"/>
</dbReference>
<evidence type="ECO:0000313" key="2">
    <source>
        <dbReference type="WBParaSite" id="PS1159_v2.g20668.t1"/>
    </source>
</evidence>
<dbReference type="Proteomes" id="UP000887580">
    <property type="component" value="Unplaced"/>
</dbReference>
<sequence>MITLPKLAIRFFFPIFVLFSIISAITVIFIIINPALWGILIAYSFWWYTDRETPWKNGRPSQWVRSWRAWKYCADYFNCDLIKTTDLPLDRNYVFAIHPHGVLGISTILNFVTEATNITEKFKLDFRIITLPINFRIPFHRDLELALGLISSDADSIEYALSKDTKGKAVCIVPGGAEESLDAHPGNYDLTLKDRKGFVRLALKTGSDLVPVYNFGETSIFRQIPNQRGSFIRKLQRAFKSATGIAPIICCGRGFINRRFGIIPFPAKIATIVGAPIHVEMNPNPSKKEIAHLHDEYVSALIKLFDEHKVKYGVPEACFIIFPPLWGIAIPYYFWYKYDKDTPRRGGRTIACFRRLPVWTYFAQYFSARLIKTAQLPATKNYMFGCHPHGVLCFGTYISFGTEATHFSQRFPGLQPHMVTLPIQFRFPIRRELFLAAGIITSDADSIEYVLNKKDKGQVICVVPGGAEEALDSHHNNYDLTLHKRKGFIRLAIKNNTALVPVYCFNENMTYMQFPNRKGSIVRNLQCFIKDIIGFAPTVFAGTGFFNRYVGFMPFPAQITTVVGAPIDTPYHPNPPKELVDKVHQEYIKSLINLFEEHKTRYGIREDVELRIV</sequence>
<proteinExistence type="predicted"/>
<name>A0AC35FTD6_9BILA</name>
<protein>
    <submittedName>
        <fullName evidence="2">Diacylglycerol O-acyltransferase</fullName>
    </submittedName>
</protein>
<reference evidence="2" key="1">
    <citation type="submission" date="2022-11" db="UniProtKB">
        <authorList>
            <consortium name="WormBaseParasite"/>
        </authorList>
    </citation>
    <scope>IDENTIFICATION</scope>
</reference>
<evidence type="ECO:0000313" key="1">
    <source>
        <dbReference type="Proteomes" id="UP000887580"/>
    </source>
</evidence>
<organism evidence="1 2">
    <name type="scientific">Panagrolaimus sp. PS1159</name>
    <dbReference type="NCBI Taxonomy" id="55785"/>
    <lineage>
        <taxon>Eukaryota</taxon>
        <taxon>Metazoa</taxon>
        <taxon>Ecdysozoa</taxon>
        <taxon>Nematoda</taxon>
        <taxon>Chromadorea</taxon>
        <taxon>Rhabditida</taxon>
        <taxon>Tylenchina</taxon>
        <taxon>Panagrolaimomorpha</taxon>
        <taxon>Panagrolaimoidea</taxon>
        <taxon>Panagrolaimidae</taxon>
        <taxon>Panagrolaimus</taxon>
    </lineage>
</organism>
<accession>A0AC35FTD6</accession>